<keyword evidence="8 10" id="KW-0472">Membrane</keyword>
<feature type="transmembrane region" description="Helical" evidence="10">
    <location>
        <begin position="371"/>
        <end position="391"/>
    </location>
</feature>
<dbReference type="Gene3D" id="1.20.81.30">
    <property type="entry name" value="Type II secretion system (T2SS), domain F"/>
    <property type="match status" value="2"/>
</dbReference>
<evidence type="ECO:0000313" key="13">
    <source>
        <dbReference type="Proteomes" id="UP001565243"/>
    </source>
</evidence>
<dbReference type="PANTHER" id="PTHR30012">
    <property type="entry name" value="GENERAL SECRETION PATHWAY PROTEIN"/>
    <property type="match status" value="1"/>
</dbReference>
<feature type="domain" description="Type II secretion system protein GspF" evidence="11">
    <location>
        <begin position="271"/>
        <end position="390"/>
    </location>
</feature>
<evidence type="ECO:0000256" key="3">
    <source>
        <dbReference type="ARBA" id="ARBA00022448"/>
    </source>
</evidence>
<evidence type="ECO:0000256" key="6">
    <source>
        <dbReference type="ARBA" id="ARBA00022692"/>
    </source>
</evidence>
<feature type="transmembrane region" description="Helical" evidence="10">
    <location>
        <begin position="217"/>
        <end position="234"/>
    </location>
</feature>
<comment type="caution">
    <text evidence="12">The sequence shown here is derived from an EMBL/GenBank/DDBJ whole genome shotgun (WGS) entry which is preliminary data.</text>
</comment>
<comment type="subcellular location">
    <subcellularLocation>
        <location evidence="1 9">Cell inner membrane</location>
        <topology evidence="1 9">Multi-pass membrane protein</topology>
    </subcellularLocation>
</comment>
<keyword evidence="3 9" id="KW-0813">Transport</keyword>
<dbReference type="RefSeq" id="WP_369895525.1">
    <property type="nucleotide sequence ID" value="NZ_JBGFFX010000005.1"/>
</dbReference>
<organism evidence="12 13">
    <name type="scientific">Erwinia aeris</name>
    <dbReference type="NCBI Taxonomy" id="3239803"/>
    <lineage>
        <taxon>Bacteria</taxon>
        <taxon>Pseudomonadati</taxon>
        <taxon>Pseudomonadota</taxon>
        <taxon>Gammaproteobacteria</taxon>
        <taxon>Enterobacterales</taxon>
        <taxon>Erwiniaceae</taxon>
        <taxon>Erwinia</taxon>
    </lineage>
</organism>
<evidence type="ECO:0000256" key="8">
    <source>
        <dbReference type="ARBA" id="ARBA00023136"/>
    </source>
</evidence>
<name>A0ABV4E7H6_9GAMM</name>
<keyword evidence="6 9" id="KW-0812">Transmembrane</keyword>
<dbReference type="InterPro" id="IPR042094">
    <property type="entry name" value="T2SS_GspF_sf"/>
</dbReference>
<feature type="transmembrane region" description="Helical" evidence="10">
    <location>
        <begin position="166"/>
        <end position="186"/>
    </location>
</feature>
<evidence type="ECO:0000256" key="10">
    <source>
        <dbReference type="SAM" id="Phobius"/>
    </source>
</evidence>
<dbReference type="PRINTS" id="PR00812">
    <property type="entry name" value="BCTERIALGSPF"/>
</dbReference>
<dbReference type="InterPro" id="IPR018076">
    <property type="entry name" value="T2SS_GspF_dom"/>
</dbReference>
<dbReference type="PROSITE" id="PS00874">
    <property type="entry name" value="T2SP_F"/>
    <property type="match status" value="1"/>
</dbReference>
<proteinExistence type="inferred from homology"/>
<dbReference type="NCBIfam" id="NF007861">
    <property type="entry name" value="PRK10573.1"/>
    <property type="match status" value="1"/>
</dbReference>
<accession>A0ABV4E7H6</accession>
<evidence type="ECO:0000256" key="7">
    <source>
        <dbReference type="ARBA" id="ARBA00022989"/>
    </source>
</evidence>
<evidence type="ECO:0000259" key="11">
    <source>
        <dbReference type="Pfam" id="PF00482"/>
    </source>
</evidence>
<evidence type="ECO:0000256" key="9">
    <source>
        <dbReference type="RuleBase" id="RU003923"/>
    </source>
</evidence>
<evidence type="ECO:0000313" key="12">
    <source>
        <dbReference type="EMBL" id="MEY8770876.1"/>
    </source>
</evidence>
<sequence length="399" mass="44514">MTDPLLVEWQAMDKEGAFHQGACFCRGRQEATERLMALDLLPLKVSKGRRYRAGDWKWQHKITFFRELATLLQAGMTLSASLRLTAEGHADPGWQALLTQIEQSVSEGIPFSQALADWPVVFPPLYPALIAVGELTGRMDECCLRLAGQQEREQQLQKKVMKALRYPLFVVAVALLVSIGMLVFVLPEFVAIYHSFNAPLPAFTAAIIALSEGLQRYGMLILPLAFGGLAYWRWQSRRLPVWQRNEQRCLLQLPLIGRLYRGGQLSRIFLTLTLTQQAGLTLLQGLQAVEKTLDHLLWREAIVALQQHIAAGNPLYRALAQHELFTPLCYQLIKVGEEAGALDSLLLRLGEWHEASTHELADNLAAALEPLMMIVTGVLVGTLVVAMYLPIFNLGDALG</sequence>
<keyword evidence="5" id="KW-0997">Cell inner membrane</keyword>
<dbReference type="InterPro" id="IPR001992">
    <property type="entry name" value="T2SS_GspF/T4SS_PilC_CS"/>
</dbReference>
<comment type="similarity">
    <text evidence="2 9">Belongs to the GSP F family.</text>
</comment>
<protein>
    <submittedName>
        <fullName evidence="12">Protein transport protein HofC</fullName>
    </submittedName>
</protein>
<evidence type="ECO:0000256" key="1">
    <source>
        <dbReference type="ARBA" id="ARBA00004429"/>
    </source>
</evidence>
<evidence type="ECO:0000256" key="4">
    <source>
        <dbReference type="ARBA" id="ARBA00022475"/>
    </source>
</evidence>
<dbReference type="Proteomes" id="UP001565243">
    <property type="component" value="Unassembled WGS sequence"/>
</dbReference>
<dbReference type="EMBL" id="JBGFFX010000005">
    <property type="protein sequence ID" value="MEY8770876.1"/>
    <property type="molecule type" value="Genomic_DNA"/>
</dbReference>
<dbReference type="InterPro" id="IPR003004">
    <property type="entry name" value="GspF/PilC"/>
</dbReference>
<dbReference type="PANTHER" id="PTHR30012:SF7">
    <property type="entry name" value="PROTEIN TRANSPORT PROTEIN HOFC HOMOLOG"/>
    <property type="match status" value="1"/>
</dbReference>
<keyword evidence="4" id="KW-1003">Cell membrane</keyword>
<keyword evidence="7 10" id="KW-1133">Transmembrane helix</keyword>
<evidence type="ECO:0000256" key="2">
    <source>
        <dbReference type="ARBA" id="ARBA00005745"/>
    </source>
</evidence>
<feature type="domain" description="Type II secretion system protein GspF" evidence="11">
    <location>
        <begin position="64"/>
        <end position="187"/>
    </location>
</feature>
<gene>
    <name evidence="12" type="primary">hofC</name>
    <name evidence="12" type="ORF">AB6T85_10615</name>
</gene>
<reference evidence="12 13" key="1">
    <citation type="submission" date="2024-07" db="EMBL/GenBank/DDBJ databases">
        <authorList>
            <person name="Hebao G."/>
        </authorList>
    </citation>
    <scope>NUCLEOTIDE SEQUENCE [LARGE SCALE GENOMIC DNA]</scope>
    <source>
        <strain evidence="12 13">ACCC 02193</strain>
    </source>
</reference>
<dbReference type="Pfam" id="PF00482">
    <property type="entry name" value="T2SSF"/>
    <property type="match status" value="2"/>
</dbReference>
<keyword evidence="13" id="KW-1185">Reference proteome</keyword>
<evidence type="ECO:0000256" key="5">
    <source>
        <dbReference type="ARBA" id="ARBA00022519"/>
    </source>
</evidence>